<comment type="similarity">
    <text evidence="2">Belongs to the carotenoid oxygenase family.</text>
</comment>
<keyword evidence="4" id="KW-0223">Dioxygenase</keyword>
<proteinExistence type="inferred from homology"/>
<keyword evidence="3" id="KW-0479">Metal-binding</keyword>
<evidence type="ECO:0000256" key="3">
    <source>
        <dbReference type="ARBA" id="ARBA00022723"/>
    </source>
</evidence>
<evidence type="ECO:0000256" key="1">
    <source>
        <dbReference type="ARBA" id="ARBA00001954"/>
    </source>
</evidence>
<dbReference type="PANTHER" id="PTHR10543:SF142">
    <property type="entry name" value="OS06G0162550 PROTEIN"/>
    <property type="match status" value="1"/>
</dbReference>
<protein>
    <submittedName>
        <fullName evidence="6">Uncharacterized protein</fullName>
    </submittedName>
</protein>
<sequence length="112" mass="12486">MVTPRLLIPSRSSTSGMAKYGGLAKLFLEESELGFSQRERQSKDFIKVEYHKFEENTFCSGAAFVSKPGGLEEDDGWIITFVHNEDTNISQVYIIDAKNFTSEPVAKISAAM</sequence>
<evidence type="ECO:0000313" key="6">
    <source>
        <dbReference type="EMBL" id="KAA8525262.1"/>
    </source>
</evidence>
<accession>A0A5J5A608</accession>
<gene>
    <name evidence="6" type="ORF">F0562_007117</name>
</gene>
<dbReference type="OrthoDB" id="1069523at2759"/>
<evidence type="ECO:0000256" key="2">
    <source>
        <dbReference type="ARBA" id="ARBA00006787"/>
    </source>
</evidence>
<reference evidence="6 7" key="1">
    <citation type="submission" date="2019-09" db="EMBL/GenBank/DDBJ databases">
        <title>A chromosome-level genome assembly of the Chinese tupelo Nyssa sinensis.</title>
        <authorList>
            <person name="Yang X."/>
            <person name="Kang M."/>
            <person name="Yang Y."/>
            <person name="Xiong H."/>
            <person name="Wang M."/>
            <person name="Zhang Z."/>
            <person name="Wang Z."/>
            <person name="Wu H."/>
            <person name="Ma T."/>
            <person name="Liu J."/>
            <person name="Xi Z."/>
        </authorList>
    </citation>
    <scope>NUCLEOTIDE SEQUENCE [LARGE SCALE GENOMIC DNA]</scope>
    <source>
        <strain evidence="6">J267</strain>
        <tissue evidence="6">Leaf</tissue>
    </source>
</reference>
<name>A0A5J5A608_9ASTE</name>
<evidence type="ECO:0000256" key="4">
    <source>
        <dbReference type="ARBA" id="ARBA00022964"/>
    </source>
</evidence>
<comment type="cofactor">
    <cofactor evidence="1">
        <name>Fe(2+)</name>
        <dbReference type="ChEBI" id="CHEBI:29033"/>
    </cofactor>
</comment>
<dbReference type="GO" id="GO:0016121">
    <property type="term" value="P:carotene catabolic process"/>
    <property type="evidence" value="ECO:0007669"/>
    <property type="project" value="TreeGrafter"/>
</dbReference>
<dbReference type="GO" id="GO:0009570">
    <property type="term" value="C:chloroplast stroma"/>
    <property type="evidence" value="ECO:0007669"/>
    <property type="project" value="TreeGrafter"/>
</dbReference>
<keyword evidence="4" id="KW-0560">Oxidoreductase</keyword>
<dbReference type="GO" id="GO:0046872">
    <property type="term" value="F:metal ion binding"/>
    <property type="evidence" value="ECO:0007669"/>
    <property type="project" value="UniProtKB-KW"/>
</dbReference>
<dbReference type="Proteomes" id="UP000325577">
    <property type="component" value="Linkage Group LG3"/>
</dbReference>
<evidence type="ECO:0000256" key="5">
    <source>
        <dbReference type="ARBA" id="ARBA00023004"/>
    </source>
</evidence>
<evidence type="ECO:0000313" key="7">
    <source>
        <dbReference type="Proteomes" id="UP000325577"/>
    </source>
</evidence>
<dbReference type="PANTHER" id="PTHR10543">
    <property type="entry name" value="BETA-CAROTENE DIOXYGENASE"/>
    <property type="match status" value="1"/>
</dbReference>
<dbReference type="InterPro" id="IPR004294">
    <property type="entry name" value="Carotenoid_Oase"/>
</dbReference>
<dbReference type="GO" id="GO:0010436">
    <property type="term" value="F:carotenoid dioxygenase activity"/>
    <property type="evidence" value="ECO:0007669"/>
    <property type="project" value="TreeGrafter"/>
</dbReference>
<organism evidence="6 7">
    <name type="scientific">Nyssa sinensis</name>
    <dbReference type="NCBI Taxonomy" id="561372"/>
    <lineage>
        <taxon>Eukaryota</taxon>
        <taxon>Viridiplantae</taxon>
        <taxon>Streptophyta</taxon>
        <taxon>Embryophyta</taxon>
        <taxon>Tracheophyta</taxon>
        <taxon>Spermatophyta</taxon>
        <taxon>Magnoliopsida</taxon>
        <taxon>eudicotyledons</taxon>
        <taxon>Gunneridae</taxon>
        <taxon>Pentapetalae</taxon>
        <taxon>asterids</taxon>
        <taxon>Cornales</taxon>
        <taxon>Nyssaceae</taxon>
        <taxon>Nyssa</taxon>
    </lineage>
</organism>
<dbReference type="AlphaFoldDB" id="A0A5J5A608"/>
<keyword evidence="7" id="KW-1185">Reference proteome</keyword>
<keyword evidence="5" id="KW-0408">Iron</keyword>
<dbReference type="Pfam" id="PF03055">
    <property type="entry name" value="RPE65"/>
    <property type="match status" value="1"/>
</dbReference>
<dbReference type="EMBL" id="CM018046">
    <property type="protein sequence ID" value="KAA8525262.1"/>
    <property type="molecule type" value="Genomic_DNA"/>
</dbReference>